<feature type="transmembrane region" description="Helical" evidence="5">
    <location>
        <begin position="107"/>
        <end position="130"/>
    </location>
</feature>
<dbReference type="AlphaFoldDB" id="A0A813F5R8"/>
<evidence type="ECO:0000256" key="4">
    <source>
        <dbReference type="ARBA" id="ARBA00023136"/>
    </source>
</evidence>
<accession>A0A813F5R8</accession>
<name>A0A813F5R8_POLGL</name>
<dbReference type="InterPro" id="IPR013057">
    <property type="entry name" value="AA_transpt_TM"/>
</dbReference>
<dbReference type="Gene3D" id="1.20.1740.10">
    <property type="entry name" value="Amino acid/polyamine transporter I"/>
    <property type="match status" value="1"/>
</dbReference>
<evidence type="ECO:0000313" key="7">
    <source>
        <dbReference type="EMBL" id="CAE8605502.1"/>
    </source>
</evidence>
<dbReference type="OMA" id="AGMFWLH"/>
<feature type="transmembrane region" description="Helical" evidence="5">
    <location>
        <begin position="185"/>
        <end position="205"/>
    </location>
</feature>
<dbReference type="Pfam" id="PF01490">
    <property type="entry name" value="Aa_trans"/>
    <property type="match status" value="1"/>
</dbReference>
<feature type="transmembrane region" description="Helical" evidence="5">
    <location>
        <begin position="377"/>
        <end position="398"/>
    </location>
</feature>
<evidence type="ECO:0000256" key="5">
    <source>
        <dbReference type="SAM" id="Phobius"/>
    </source>
</evidence>
<feature type="transmembrane region" description="Helical" evidence="5">
    <location>
        <begin position="217"/>
        <end position="239"/>
    </location>
</feature>
<feature type="transmembrane region" description="Helical" evidence="5">
    <location>
        <begin position="251"/>
        <end position="269"/>
    </location>
</feature>
<evidence type="ECO:0000259" key="6">
    <source>
        <dbReference type="Pfam" id="PF01490"/>
    </source>
</evidence>
<sequence length="494" mass="51641">MARSRARHSAPAASGARDELLTFRPSLVGLPSVARLSLGGETSTKVLLVSSADDARQLTAAEGFLVSADGRCAESSHVQPWPATAALIVAEVVGTGVLGLGAQISVLGLPAGLLILCLCYPINLFASLLLSHIHQALPGVVTFGDALGELLGPRAACWGYGVLYVYLFMTMTNYMIVLSDSIQMVLYWIRVCRPAAGLVGALLLVPTNQLRSLSGLTWLSAISFGTILGTLGICIWELLGDDPNCSGEVRQAGFLQYAGAVSGFVFAFAGQQIMLEMQAEMSQPSDFPKAVYLAFSLLFVVYLIVCILSYNACGDGTPGELLLVLPEGGGAKSVAGMLMVVHLIISYTILQQVFNRGLCIAFMPGALEQGPRASAKWFAVTSCSMIACVGLAVSIPLFQDIVSFTGSLLSTQCSFIIPPVLFLAAKRRQSQSEGGQLSAASLADKLAVGASVGLVVMGGCLMIVGTISSLVVLAENLRKGGNSPLSCHALANSI</sequence>
<feature type="transmembrane region" description="Helical" evidence="5">
    <location>
        <begin position="157"/>
        <end position="179"/>
    </location>
</feature>
<comment type="subcellular location">
    <subcellularLocation>
        <location evidence="1">Membrane</location>
        <topology evidence="1">Multi-pass membrane protein</topology>
    </subcellularLocation>
</comment>
<proteinExistence type="predicted"/>
<dbReference type="GO" id="GO:0016020">
    <property type="term" value="C:membrane"/>
    <property type="evidence" value="ECO:0007669"/>
    <property type="project" value="UniProtKB-SubCell"/>
</dbReference>
<dbReference type="PANTHER" id="PTHR22950:SF461">
    <property type="entry name" value="AMINO ACID TRANSPORTER TRANSMEMBRANE DOMAIN-CONTAINING PROTEIN"/>
    <property type="match status" value="1"/>
</dbReference>
<dbReference type="GO" id="GO:0015179">
    <property type="term" value="F:L-amino acid transmembrane transporter activity"/>
    <property type="evidence" value="ECO:0007669"/>
    <property type="project" value="TreeGrafter"/>
</dbReference>
<feature type="transmembrane region" description="Helical" evidence="5">
    <location>
        <begin position="290"/>
        <end position="310"/>
    </location>
</feature>
<dbReference type="PANTHER" id="PTHR22950">
    <property type="entry name" value="AMINO ACID TRANSPORTER"/>
    <property type="match status" value="1"/>
</dbReference>
<protein>
    <recommendedName>
        <fullName evidence="6">Amino acid transporter transmembrane domain-containing protein</fullName>
    </recommendedName>
</protein>
<gene>
    <name evidence="7" type="ORF">PGLA1383_LOCUS23613</name>
</gene>
<feature type="transmembrane region" description="Helical" evidence="5">
    <location>
        <begin position="404"/>
        <end position="425"/>
    </location>
</feature>
<reference evidence="7" key="1">
    <citation type="submission" date="2021-02" db="EMBL/GenBank/DDBJ databases">
        <authorList>
            <person name="Dougan E. K."/>
            <person name="Rhodes N."/>
            <person name="Thang M."/>
            <person name="Chan C."/>
        </authorList>
    </citation>
    <scope>NUCLEOTIDE SEQUENCE</scope>
</reference>
<evidence type="ECO:0000256" key="3">
    <source>
        <dbReference type="ARBA" id="ARBA00022989"/>
    </source>
</evidence>
<dbReference type="OrthoDB" id="40134at2759"/>
<evidence type="ECO:0000256" key="1">
    <source>
        <dbReference type="ARBA" id="ARBA00004141"/>
    </source>
</evidence>
<feature type="transmembrane region" description="Helical" evidence="5">
    <location>
        <begin position="446"/>
        <end position="474"/>
    </location>
</feature>
<feature type="domain" description="Amino acid transporter transmembrane" evidence="6">
    <location>
        <begin position="81"/>
        <end position="433"/>
    </location>
</feature>
<dbReference type="EMBL" id="CAJNNV010017923">
    <property type="protein sequence ID" value="CAE8605502.1"/>
    <property type="molecule type" value="Genomic_DNA"/>
</dbReference>
<dbReference type="Proteomes" id="UP000654075">
    <property type="component" value="Unassembled WGS sequence"/>
</dbReference>
<keyword evidence="2 5" id="KW-0812">Transmembrane</keyword>
<evidence type="ECO:0000256" key="2">
    <source>
        <dbReference type="ARBA" id="ARBA00022692"/>
    </source>
</evidence>
<keyword evidence="4 5" id="KW-0472">Membrane</keyword>
<keyword evidence="3 5" id="KW-1133">Transmembrane helix</keyword>
<organism evidence="7 8">
    <name type="scientific">Polarella glacialis</name>
    <name type="common">Dinoflagellate</name>
    <dbReference type="NCBI Taxonomy" id="89957"/>
    <lineage>
        <taxon>Eukaryota</taxon>
        <taxon>Sar</taxon>
        <taxon>Alveolata</taxon>
        <taxon>Dinophyceae</taxon>
        <taxon>Suessiales</taxon>
        <taxon>Suessiaceae</taxon>
        <taxon>Polarella</taxon>
    </lineage>
</organism>
<evidence type="ECO:0000313" key="8">
    <source>
        <dbReference type="Proteomes" id="UP000654075"/>
    </source>
</evidence>
<comment type="caution">
    <text evidence="7">The sequence shown here is derived from an EMBL/GenBank/DDBJ whole genome shotgun (WGS) entry which is preliminary data.</text>
</comment>
<keyword evidence="8" id="KW-1185">Reference proteome</keyword>